<comment type="caution">
    <text evidence="3">The sequence shown here is derived from an EMBL/GenBank/DDBJ whole genome shotgun (WGS) entry which is preliminary data.</text>
</comment>
<evidence type="ECO:0000256" key="2">
    <source>
        <dbReference type="SAM" id="Phobius"/>
    </source>
</evidence>
<reference evidence="3" key="1">
    <citation type="journal article" date="2023" name="Mol. Biol. Evol.">
        <title>Third-Generation Sequencing Reveals the Adaptive Role of the Epigenome in Three Deep-Sea Polychaetes.</title>
        <authorList>
            <person name="Perez M."/>
            <person name="Aroh O."/>
            <person name="Sun Y."/>
            <person name="Lan Y."/>
            <person name="Juniper S.K."/>
            <person name="Young C.R."/>
            <person name="Angers B."/>
            <person name="Qian P.Y."/>
        </authorList>
    </citation>
    <scope>NUCLEOTIDE SEQUENCE</scope>
    <source>
        <strain evidence="3">P08H-3</strain>
    </source>
</reference>
<proteinExistence type="predicted"/>
<accession>A0AAD9IUF0</accession>
<dbReference type="Proteomes" id="UP001208570">
    <property type="component" value="Unassembled WGS sequence"/>
</dbReference>
<name>A0AAD9IUF0_9ANNE</name>
<feature type="transmembrane region" description="Helical" evidence="2">
    <location>
        <begin position="6"/>
        <end position="22"/>
    </location>
</feature>
<feature type="region of interest" description="Disordered" evidence="1">
    <location>
        <begin position="196"/>
        <end position="239"/>
    </location>
</feature>
<feature type="compositionally biased region" description="Low complexity" evidence="1">
    <location>
        <begin position="207"/>
        <end position="222"/>
    </location>
</feature>
<evidence type="ECO:0000313" key="4">
    <source>
        <dbReference type="Proteomes" id="UP001208570"/>
    </source>
</evidence>
<keyword evidence="2" id="KW-0472">Membrane</keyword>
<keyword evidence="2" id="KW-1133">Transmembrane helix</keyword>
<evidence type="ECO:0000313" key="3">
    <source>
        <dbReference type="EMBL" id="KAK2141166.1"/>
    </source>
</evidence>
<dbReference type="AlphaFoldDB" id="A0AAD9IUF0"/>
<sequence length="239" mass="25975">MANNVLLQLGLVMAFVVMGLGYRRMNSGGRFAQYPRLMQAACLVKDVNTGNEIVNNECSCGDSTVDCDVGPVTFGNVELTFCNKMENQTVEDLYIMQFACDSDNGQCGAGTFCDVGPLEYEEEEYYLCRFDYSQVTADSDICRPESSVNSYPTWGVGQQMGQGPRRWTGTDNLPAQIPVNPPVWGSTNQQLPAVPPMTGQVGAQNWGRSGSSQMRGRSSGRGSSRGGNSRGRGGRRGSW</sequence>
<keyword evidence="2" id="KW-0812">Transmembrane</keyword>
<evidence type="ECO:0000256" key="1">
    <source>
        <dbReference type="SAM" id="MobiDB-lite"/>
    </source>
</evidence>
<organism evidence="3 4">
    <name type="scientific">Paralvinella palmiformis</name>
    <dbReference type="NCBI Taxonomy" id="53620"/>
    <lineage>
        <taxon>Eukaryota</taxon>
        <taxon>Metazoa</taxon>
        <taxon>Spiralia</taxon>
        <taxon>Lophotrochozoa</taxon>
        <taxon>Annelida</taxon>
        <taxon>Polychaeta</taxon>
        <taxon>Sedentaria</taxon>
        <taxon>Canalipalpata</taxon>
        <taxon>Terebellida</taxon>
        <taxon>Terebelliformia</taxon>
        <taxon>Alvinellidae</taxon>
        <taxon>Paralvinella</taxon>
    </lineage>
</organism>
<dbReference type="EMBL" id="JAODUP010001150">
    <property type="protein sequence ID" value="KAK2141166.1"/>
    <property type="molecule type" value="Genomic_DNA"/>
</dbReference>
<gene>
    <name evidence="3" type="ORF">LSH36_1150g00021</name>
</gene>
<keyword evidence="4" id="KW-1185">Reference proteome</keyword>
<protein>
    <submittedName>
        <fullName evidence="3">Uncharacterized protein</fullName>
    </submittedName>
</protein>